<feature type="transmembrane region" description="Helical" evidence="9">
    <location>
        <begin position="92"/>
        <end position="115"/>
    </location>
</feature>
<dbReference type="GO" id="GO:0005886">
    <property type="term" value="C:plasma membrane"/>
    <property type="evidence" value="ECO:0007669"/>
    <property type="project" value="UniProtKB-SubCell"/>
</dbReference>
<dbReference type="InterPro" id="IPR000276">
    <property type="entry name" value="GPCR_Rhodpsn"/>
</dbReference>
<name>A0A8C4RKL5_ERPCA</name>
<organism evidence="11 12">
    <name type="scientific">Erpetoichthys calabaricus</name>
    <name type="common">Rope fish</name>
    <name type="synonym">Calamoichthys calabaricus</name>
    <dbReference type="NCBI Taxonomy" id="27687"/>
    <lineage>
        <taxon>Eukaryota</taxon>
        <taxon>Metazoa</taxon>
        <taxon>Chordata</taxon>
        <taxon>Craniata</taxon>
        <taxon>Vertebrata</taxon>
        <taxon>Euteleostomi</taxon>
        <taxon>Actinopterygii</taxon>
        <taxon>Polypteriformes</taxon>
        <taxon>Polypteridae</taxon>
        <taxon>Erpetoichthys</taxon>
    </lineage>
</organism>
<feature type="transmembrane region" description="Helical" evidence="9">
    <location>
        <begin position="29"/>
        <end position="53"/>
    </location>
</feature>
<reference evidence="11" key="2">
    <citation type="submission" date="2025-08" db="UniProtKB">
        <authorList>
            <consortium name="Ensembl"/>
        </authorList>
    </citation>
    <scope>IDENTIFICATION</scope>
</reference>
<dbReference type="PANTHER" id="PTHR24249:SF406">
    <property type="entry name" value="G-PROTEIN COUPLED RECEPTORS FAMILY 1 PROFILE DOMAIN-CONTAINING PROTEIN"/>
    <property type="match status" value="1"/>
</dbReference>
<dbReference type="Pfam" id="PF00001">
    <property type="entry name" value="7tm_1"/>
    <property type="match status" value="1"/>
</dbReference>
<dbReference type="GO" id="GO:0001594">
    <property type="term" value="F:trace-amine receptor activity"/>
    <property type="evidence" value="ECO:0007669"/>
    <property type="project" value="TreeGrafter"/>
</dbReference>
<evidence type="ECO:0000313" key="12">
    <source>
        <dbReference type="Proteomes" id="UP000694620"/>
    </source>
</evidence>
<protein>
    <recommendedName>
        <fullName evidence="10">G-protein coupled receptors family 1 profile domain-containing protein</fullName>
    </recommendedName>
</protein>
<reference evidence="11" key="3">
    <citation type="submission" date="2025-09" db="UniProtKB">
        <authorList>
            <consortium name="Ensembl"/>
        </authorList>
    </citation>
    <scope>IDENTIFICATION</scope>
</reference>
<keyword evidence="7" id="KW-0675">Receptor</keyword>
<evidence type="ECO:0000256" key="6">
    <source>
        <dbReference type="ARBA" id="ARBA00023136"/>
    </source>
</evidence>
<dbReference type="Ensembl" id="ENSECRT00000003009.1">
    <property type="protein sequence ID" value="ENSECRP00000002960.1"/>
    <property type="gene ID" value="ENSECRG00000002025.1"/>
</dbReference>
<evidence type="ECO:0000313" key="11">
    <source>
        <dbReference type="Ensembl" id="ENSECRP00000002960.1"/>
    </source>
</evidence>
<dbReference type="GeneTree" id="ENSGT01120000271932"/>
<feature type="domain" description="G-protein coupled receptors family 1 profile" evidence="10">
    <location>
        <begin position="45"/>
        <end position="117"/>
    </location>
</feature>
<evidence type="ECO:0000256" key="7">
    <source>
        <dbReference type="ARBA" id="ARBA00023170"/>
    </source>
</evidence>
<dbReference type="InterPro" id="IPR050569">
    <property type="entry name" value="TAAR"/>
</dbReference>
<dbReference type="AlphaFoldDB" id="A0A8C4RKL5"/>
<keyword evidence="6 9" id="KW-0472">Membrane</keyword>
<dbReference type="Proteomes" id="UP000694620">
    <property type="component" value="Chromosome 3"/>
</dbReference>
<keyword evidence="2" id="KW-1003">Cell membrane</keyword>
<keyword evidence="5" id="KW-0297">G-protein coupled receptor</keyword>
<sequence>MNAKSLQHYCYPDNNASCLKILRKTEISVLLYVSAGTVTVVAVLGNLFVIVSISNFRQLHTPTNFFVLSLAVADFLSGFLILPTFMEVIDNCWYCTLVMHFVLTIWHRRIFYFLFLF</sequence>
<keyword evidence="3 9" id="KW-0812">Transmembrane</keyword>
<keyword evidence="12" id="KW-1185">Reference proteome</keyword>
<evidence type="ECO:0000256" key="5">
    <source>
        <dbReference type="ARBA" id="ARBA00023040"/>
    </source>
</evidence>
<evidence type="ECO:0000259" key="10">
    <source>
        <dbReference type="PROSITE" id="PS50262"/>
    </source>
</evidence>
<dbReference type="InterPro" id="IPR017452">
    <property type="entry name" value="GPCR_Rhodpsn_7TM"/>
</dbReference>
<dbReference type="PANTHER" id="PTHR24249">
    <property type="entry name" value="HISTAMINE RECEPTOR-RELATED G-PROTEIN COUPLED RECEPTOR"/>
    <property type="match status" value="1"/>
</dbReference>
<evidence type="ECO:0000256" key="4">
    <source>
        <dbReference type="ARBA" id="ARBA00022989"/>
    </source>
</evidence>
<evidence type="ECO:0000256" key="2">
    <source>
        <dbReference type="ARBA" id="ARBA00022475"/>
    </source>
</evidence>
<keyword evidence="8" id="KW-0807">Transducer</keyword>
<dbReference type="Gene3D" id="1.20.1070.10">
    <property type="entry name" value="Rhodopsin 7-helix transmembrane proteins"/>
    <property type="match status" value="1"/>
</dbReference>
<keyword evidence="4 9" id="KW-1133">Transmembrane helix</keyword>
<dbReference type="PRINTS" id="PR00237">
    <property type="entry name" value="GPCRRHODOPSN"/>
</dbReference>
<feature type="transmembrane region" description="Helical" evidence="9">
    <location>
        <begin position="65"/>
        <end position="85"/>
    </location>
</feature>
<evidence type="ECO:0000256" key="1">
    <source>
        <dbReference type="ARBA" id="ARBA00004651"/>
    </source>
</evidence>
<proteinExistence type="predicted"/>
<dbReference type="SUPFAM" id="SSF81321">
    <property type="entry name" value="Family A G protein-coupled receptor-like"/>
    <property type="match status" value="1"/>
</dbReference>
<accession>A0A8C4RKL5</accession>
<dbReference type="PROSITE" id="PS50262">
    <property type="entry name" value="G_PROTEIN_RECEP_F1_2"/>
    <property type="match status" value="1"/>
</dbReference>
<reference evidence="11" key="1">
    <citation type="submission" date="2021-06" db="EMBL/GenBank/DDBJ databases">
        <authorList>
            <consortium name="Wellcome Sanger Institute Data Sharing"/>
        </authorList>
    </citation>
    <scope>NUCLEOTIDE SEQUENCE [LARGE SCALE GENOMIC DNA]</scope>
</reference>
<evidence type="ECO:0000256" key="9">
    <source>
        <dbReference type="SAM" id="Phobius"/>
    </source>
</evidence>
<evidence type="ECO:0000256" key="3">
    <source>
        <dbReference type="ARBA" id="ARBA00022692"/>
    </source>
</evidence>
<comment type="subcellular location">
    <subcellularLocation>
        <location evidence="1">Cell membrane</location>
        <topology evidence="1">Multi-pass membrane protein</topology>
    </subcellularLocation>
</comment>
<evidence type="ECO:0000256" key="8">
    <source>
        <dbReference type="ARBA" id="ARBA00023224"/>
    </source>
</evidence>